<feature type="compositionally biased region" description="Pro residues" evidence="1">
    <location>
        <begin position="1137"/>
        <end position="1147"/>
    </location>
</feature>
<organism evidence="2 3">
    <name type="scientific">Hebeloma cylindrosporum</name>
    <dbReference type="NCBI Taxonomy" id="76867"/>
    <lineage>
        <taxon>Eukaryota</taxon>
        <taxon>Fungi</taxon>
        <taxon>Dikarya</taxon>
        <taxon>Basidiomycota</taxon>
        <taxon>Agaricomycotina</taxon>
        <taxon>Agaricomycetes</taxon>
        <taxon>Agaricomycetidae</taxon>
        <taxon>Agaricales</taxon>
        <taxon>Agaricineae</taxon>
        <taxon>Hymenogastraceae</taxon>
        <taxon>Hebeloma</taxon>
    </lineage>
</organism>
<feature type="compositionally biased region" description="Low complexity" evidence="1">
    <location>
        <begin position="206"/>
        <end position="220"/>
    </location>
</feature>
<feature type="region of interest" description="Disordered" evidence="1">
    <location>
        <begin position="283"/>
        <end position="302"/>
    </location>
</feature>
<feature type="compositionally biased region" description="Polar residues" evidence="1">
    <location>
        <begin position="1197"/>
        <end position="1211"/>
    </location>
</feature>
<feature type="compositionally biased region" description="Polar residues" evidence="1">
    <location>
        <begin position="471"/>
        <end position="485"/>
    </location>
</feature>
<feature type="compositionally biased region" description="Basic and acidic residues" evidence="1">
    <location>
        <begin position="102"/>
        <end position="112"/>
    </location>
</feature>
<feature type="compositionally biased region" description="Polar residues" evidence="1">
    <location>
        <begin position="582"/>
        <end position="601"/>
    </location>
</feature>
<evidence type="ECO:0000313" key="2">
    <source>
        <dbReference type="EMBL" id="KIM47813.1"/>
    </source>
</evidence>
<feature type="compositionally biased region" description="Polar residues" evidence="1">
    <location>
        <begin position="1154"/>
        <end position="1164"/>
    </location>
</feature>
<feature type="compositionally biased region" description="Polar residues" evidence="1">
    <location>
        <begin position="1122"/>
        <end position="1134"/>
    </location>
</feature>
<dbReference type="Proteomes" id="UP000053424">
    <property type="component" value="Unassembled WGS sequence"/>
</dbReference>
<feature type="compositionally biased region" description="Polar residues" evidence="1">
    <location>
        <begin position="714"/>
        <end position="733"/>
    </location>
</feature>
<reference evidence="3" key="2">
    <citation type="submission" date="2015-01" db="EMBL/GenBank/DDBJ databases">
        <title>Evolutionary Origins and Diversification of the Mycorrhizal Mutualists.</title>
        <authorList>
            <consortium name="DOE Joint Genome Institute"/>
            <consortium name="Mycorrhizal Genomics Consortium"/>
            <person name="Kohler A."/>
            <person name="Kuo A."/>
            <person name="Nagy L.G."/>
            <person name="Floudas D."/>
            <person name="Copeland A."/>
            <person name="Barry K.W."/>
            <person name="Cichocki N."/>
            <person name="Veneault-Fourrey C."/>
            <person name="LaButti K."/>
            <person name="Lindquist E.A."/>
            <person name="Lipzen A."/>
            <person name="Lundell T."/>
            <person name="Morin E."/>
            <person name="Murat C."/>
            <person name="Riley R."/>
            <person name="Ohm R."/>
            <person name="Sun H."/>
            <person name="Tunlid A."/>
            <person name="Henrissat B."/>
            <person name="Grigoriev I.V."/>
            <person name="Hibbett D.S."/>
            <person name="Martin F."/>
        </authorList>
    </citation>
    <scope>NUCLEOTIDE SEQUENCE [LARGE SCALE GENOMIC DNA]</scope>
    <source>
        <strain evidence="3">h7</strain>
    </source>
</reference>
<feature type="region of interest" description="Disordered" evidence="1">
    <location>
        <begin position="102"/>
        <end position="121"/>
    </location>
</feature>
<feature type="region of interest" description="Disordered" evidence="1">
    <location>
        <begin position="405"/>
        <end position="796"/>
    </location>
</feature>
<evidence type="ECO:0000256" key="1">
    <source>
        <dbReference type="SAM" id="MobiDB-lite"/>
    </source>
</evidence>
<name>A0A0C2YDD3_HEBCY</name>
<feature type="region of interest" description="Disordered" evidence="1">
    <location>
        <begin position="816"/>
        <end position="1175"/>
    </location>
</feature>
<feature type="compositionally biased region" description="Polar residues" evidence="1">
    <location>
        <begin position="284"/>
        <end position="302"/>
    </location>
</feature>
<dbReference type="STRING" id="686832.A0A0C2YDD3"/>
<feature type="region of interest" description="Disordered" evidence="1">
    <location>
        <begin position="1195"/>
        <end position="1220"/>
    </location>
</feature>
<feature type="compositionally biased region" description="Low complexity" evidence="1">
    <location>
        <begin position="177"/>
        <end position="194"/>
    </location>
</feature>
<keyword evidence="3" id="KW-1185">Reference proteome</keyword>
<dbReference type="HOGENOM" id="CLU_003816_0_0_1"/>
<protein>
    <submittedName>
        <fullName evidence="2">Uncharacterized protein</fullName>
    </submittedName>
</protein>
<evidence type="ECO:0000313" key="3">
    <source>
        <dbReference type="Proteomes" id="UP000053424"/>
    </source>
</evidence>
<feature type="region of interest" description="Disordered" evidence="1">
    <location>
        <begin position="45"/>
        <end position="83"/>
    </location>
</feature>
<gene>
    <name evidence="2" type="ORF">M413DRAFT_439493</name>
</gene>
<feature type="compositionally biased region" description="Polar residues" evidence="1">
    <location>
        <begin position="855"/>
        <end position="893"/>
    </location>
</feature>
<dbReference type="EMBL" id="KN831769">
    <property type="protein sequence ID" value="KIM47813.1"/>
    <property type="molecule type" value="Genomic_DNA"/>
</dbReference>
<feature type="compositionally biased region" description="Basic and acidic residues" evidence="1">
    <location>
        <begin position="1090"/>
        <end position="1121"/>
    </location>
</feature>
<feature type="compositionally biased region" description="Polar residues" evidence="1">
    <location>
        <begin position="54"/>
        <end position="67"/>
    </location>
</feature>
<feature type="region of interest" description="Disordered" evidence="1">
    <location>
        <begin position="1282"/>
        <end position="1343"/>
    </location>
</feature>
<feature type="region of interest" description="Disordered" evidence="1">
    <location>
        <begin position="170"/>
        <end position="242"/>
    </location>
</feature>
<accession>A0A0C2YDD3</accession>
<sequence length="1343" mass="150498">MAYNPNPLLVVDPYEAPRGPESPIETSPEDLRAFYEDMERREILERKLSKRKSNSGASVWSRKSVQHSTTSPPVQPTPTEPQRYASRVDLQEMGAEVGVAQIEERQDRDDSGPHLTTSRSVIVDARENAAWRENDARAAVPLPTFTVKFNLHNPLGPRWYRNHHLIPPSHKRPSMRPPTFFSPSFPPMHTSSMPEHTDDTQGLSRTPSNSPLPTPTSSQTRVMDGGKPRSRKTSQTAPDTVDLLDLTDPWGTNWHHQSPYDIGQTTTVADNSEIPNRTRRASMTAMQSRHQSVTPSPLSQSTSAVHLHPAQPEIQIPRKLSKRHTPTVGSIFPSQPDETERKATSAPATPTDGMYISPSRDAAPSNSTSLPKRMSVAPPPVPLTSKKEKRGSMLNRLAKKFSILRKPTEGAGSGSEWWHIDSPEAKRNLNAQTFERGRSSSPEKPHLDSLKRVPPPPMEPQAEPPPPPMESSQGANRLSLSSLETPYSMGRLTIANPDLPDSDKEAPVTSDVPPPPEKHKDLPRSPPDAQIQECIPIQTPPQSPVAPAFPTEARSRLDKPLPPPQIPTPQFSQLGLPDLNTPVISEQSLPPIPSQKSSPQRSHAHSPPPQTNIIHETPKRLPSQLRTTLPSPQNSSVPTDAVVGERSRTQSPPIDPPVLQETPKRSPSQLKLAAGLGKDPAARPDKDTIDPPTPTELPSVQTLAHHEPSRKTQSHMQESSSRNGVISPDTTPSRRNHAHEHTSSGHIPASHQPSEVRERPAEGSSSKRRSTRQARTQPRPEAIPAPVLVPFPTAQQEIPNHHLASYEAYEASPLSASSMLANPPTPYDHRLSLALSSDHTPPTLPPKSIYEGKTSHNVTPTDPSPSRQTETFKLVRSSSGNVYTSSQTITAAGQQWEVVESMESRGYKEKSSSRTKDQEHRPRDHEQKSRARDQEHKSRETEYRARDSEHRSKDHDRRSKDYDRSSRDYEHRPRGYDRRTKESEPRYESRSKEYESKSQDHELRPKNYEPRDYEQRNKEHDYTYRSKESERRSKDYDHKRKDYEHSSRRESKSKTNVDNTDHHKSSHRSSKQPVHQEEFTQGRSNGKSGSRHEERARYEEASKSSRKRDEYRERRPERQATDTRSSSHHYSQSYPVPTQPPNPPSPPIRLERNPSLTARPTSELPSAADMNAMRAKESWEMERLWKARSMYGLEPNAPTTNFIPGPGSTSSRSDEAPTQGAVYGSSHTAYMVQTPFQSGRGTQIYHSMPTGPPPIIYSSPASIPSIPDSISSYEPYEHVYRPYPPTAVDYRSPPSMPRPALNNPLPEPPRESPYDPATLTSTRGGKRQSNDHWTKYNGITTAH</sequence>
<feature type="compositionally biased region" description="Pro residues" evidence="1">
    <location>
        <begin position="453"/>
        <end position="469"/>
    </location>
</feature>
<feature type="region of interest" description="Disordered" evidence="1">
    <location>
        <begin position="322"/>
        <end position="392"/>
    </location>
</feature>
<feature type="compositionally biased region" description="Basic and acidic residues" evidence="1">
    <location>
        <begin position="418"/>
        <end position="427"/>
    </location>
</feature>
<reference evidence="2 3" key="1">
    <citation type="submission" date="2014-04" db="EMBL/GenBank/DDBJ databases">
        <authorList>
            <consortium name="DOE Joint Genome Institute"/>
            <person name="Kuo A."/>
            <person name="Gay G."/>
            <person name="Dore J."/>
            <person name="Kohler A."/>
            <person name="Nagy L.G."/>
            <person name="Floudas D."/>
            <person name="Copeland A."/>
            <person name="Barry K.W."/>
            <person name="Cichocki N."/>
            <person name="Veneault-Fourrey C."/>
            <person name="LaButti K."/>
            <person name="Lindquist E.A."/>
            <person name="Lipzen A."/>
            <person name="Lundell T."/>
            <person name="Morin E."/>
            <person name="Murat C."/>
            <person name="Sun H."/>
            <person name="Tunlid A."/>
            <person name="Henrissat B."/>
            <person name="Grigoriev I.V."/>
            <person name="Hibbett D.S."/>
            <person name="Martin F."/>
            <person name="Nordberg H.P."/>
            <person name="Cantor M.N."/>
            <person name="Hua S.X."/>
        </authorList>
    </citation>
    <scope>NUCLEOTIDE SEQUENCE [LARGE SCALE GENOMIC DNA]</scope>
    <source>
        <strain evidence="3">h7</strain>
    </source>
</reference>
<proteinExistence type="predicted"/>
<feature type="compositionally biased region" description="Basic and acidic residues" evidence="1">
    <location>
        <begin position="902"/>
        <end position="1063"/>
    </location>
</feature>
<feature type="region of interest" description="Disordered" evidence="1">
    <location>
        <begin position="1"/>
        <end position="31"/>
    </location>
</feature>
<feature type="compositionally biased region" description="Basic and acidic residues" evidence="1">
    <location>
        <begin position="435"/>
        <end position="451"/>
    </location>
</feature>
<feature type="compositionally biased region" description="Polar residues" evidence="1">
    <location>
        <begin position="624"/>
        <end position="638"/>
    </location>
</feature>
<feature type="compositionally biased region" description="Basic and acidic residues" evidence="1">
    <location>
        <begin position="680"/>
        <end position="689"/>
    </location>
</feature>
<dbReference type="OrthoDB" id="3231532at2759"/>